<dbReference type="EMBL" id="BDSP01000093">
    <property type="protein sequence ID" value="GAX15517.1"/>
    <property type="molecule type" value="Genomic_DNA"/>
</dbReference>
<dbReference type="Gene3D" id="3.90.320.10">
    <property type="match status" value="1"/>
</dbReference>
<dbReference type="InterPro" id="IPR011335">
    <property type="entry name" value="Restrct_endonuc-II-like"/>
</dbReference>
<dbReference type="PANTHER" id="PTHR46609:SF6">
    <property type="entry name" value="EXONUCLEASE, PHAGE-TYPE_RECB, C-TERMINAL DOMAIN-CONTAINING PROTEIN-RELATED"/>
    <property type="match status" value="1"/>
</dbReference>
<dbReference type="InterPro" id="IPR011604">
    <property type="entry name" value="PDDEXK-like_dom_sf"/>
</dbReference>
<dbReference type="InterPro" id="IPR051703">
    <property type="entry name" value="NF-kappa-B_Signaling_Reg"/>
</dbReference>
<dbReference type="PANTHER" id="PTHR46609">
    <property type="entry name" value="EXONUCLEASE, PHAGE-TYPE/RECB, C-TERMINAL DOMAIN-CONTAINING PROTEIN"/>
    <property type="match status" value="1"/>
</dbReference>
<protein>
    <recommendedName>
        <fullName evidence="5">YqaJ viral recombinase domain-containing protein</fullName>
    </recommendedName>
</protein>
<dbReference type="OrthoDB" id="535128at2759"/>
<dbReference type="GO" id="GO:0006281">
    <property type="term" value="P:DNA repair"/>
    <property type="evidence" value="ECO:0007669"/>
    <property type="project" value="UniProtKB-ARBA"/>
</dbReference>
<keyword evidence="4" id="KW-1185">Reference proteome</keyword>
<evidence type="ECO:0000256" key="2">
    <source>
        <dbReference type="SAM" id="SignalP"/>
    </source>
</evidence>
<evidence type="ECO:0000313" key="4">
    <source>
        <dbReference type="Proteomes" id="UP000198406"/>
    </source>
</evidence>
<keyword evidence="2" id="KW-0732">Signal</keyword>
<name>A0A1Z5JNC6_FISSO</name>
<comment type="caution">
    <text evidence="3">The sequence shown here is derived from an EMBL/GenBank/DDBJ whole genome shotgun (WGS) entry which is preliminary data.</text>
</comment>
<dbReference type="Proteomes" id="UP000198406">
    <property type="component" value="Unassembled WGS sequence"/>
</dbReference>
<organism evidence="3 4">
    <name type="scientific">Fistulifera solaris</name>
    <name type="common">Oleaginous diatom</name>
    <dbReference type="NCBI Taxonomy" id="1519565"/>
    <lineage>
        <taxon>Eukaryota</taxon>
        <taxon>Sar</taxon>
        <taxon>Stramenopiles</taxon>
        <taxon>Ochrophyta</taxon>
        <taxon>Bacillariophyta</taxon>
        <taxon>Bacillariophyceae</taxon>
        <taxon>Bacillariophycidae</taxon>
        <taxon>Naviculales</taxon>
        <taxon>Naviculaceae</taxon>
        <taxon>Fistulifera</taxon>
    </lineage>
</organism>
<feature type="region of interest" description="Disordered" evidence="1">
    <location>
        <begin position="87"/>
        <end position="116"/>
    </location>
</feature>
<dbReference type="SUPFAM" id="SSF52980">
    <property type="entry name" value="Restriction endonuclease-like"/>
    <property type="match status" value="1"/>
</dbReference>
<evidence type="ECO:0000256" key="1">
    <source>
        <dbReference type="SAM" id="MobiDB-lite"/>
    </source>
</evidence>
<proteinExistence type="predicted"/>
<reference evidence="3 4" key="1">
    <citation type="journal article" date="2015" name="Plant Cell">
        <title>Oil accumulation by the oleaginous diatom Fistulifera solaris as revealed by the genome and transcriptome.</title>
        <authorList>
            <person name="Tanaka T."/>
            <person name="Maeda Y."/>
            <person name="Veluchamy A."/>
            <person name="Tanaka M."/>
            <person name="Abida H."/>
            <person name="Marechal E."/>
            <person name="Bowler C."/>
            <person name="Muto M."/>
            <person name="Sunaga Y."/>
            <person name="Tanaka M."/>
            <person name="Yoshino T."/>
            <person name="Taniguchi T."/>
            <person name="Fukuda Y."/>
            <person name="Nemoto M."/>
            <person name="Matsumoto M."/>
            <person name="Wong P.S."/>
            <person name="Aburatani S."/>
            <person name="Fujibuchi W."/>
        </authorList>
    </citation>
    <scope>NUCLEOTIDE SEQUENCE [LARGE SCALE GENOMIC DNA]</scope>
    <source>
        <strain evidence="3 4">JPCC DA0580</strain>
    </source>
</reference>
<evidence type="ECO:0008006" key="5">
    <source>
        <dbReference type="Google" id="ProtNLM"/>
    </source>
</evidence>
<dbReference type="AlphaFoldDB" id="A0A1Z5JNC6"/>
<feature type="chain" id="PRO_5011966953" description="YqaJ viral recombinase domain-containing protein" evidence="2">
    <location>
        <begin position="20"/>
        <end position="518"/>
    </location>
</feature>
<evidence type="ECO:0000313" key="3">
    <source>
        <dbReference type="EMBL" id="GAX15517.1"/>
    </source>
</evidence>
<gene>
    <name evidence="3" type="ORF">FisN_6Hh134</name>
</gene>
<dbReference type="InParanoid" id="A0A1Z5JNC6"/>
<feature type="signal peptide" evidence="2">
    <location>
        <begin position="1"/>
        <end position="19"/>
    </location>
</feature>
<feature type="compositionally biased region" description="Basic residues" evidence="1">
    <location>
        <begin position="88"/>
        <end position="104"/>
    </location>
</feature>
<accession>A0A1Z5JNC6</accession>
<sequence>MRLLVAAFVACCLLMMADCCIEALSLLPSQVIGKHISSSQEREDSTNQLSFSTDAQRLCRLIPSQVIRSSALQMSLAADAEVEEATKAHARRSSRKRPKKKVKKKSAEKSVPSRDPFPLEGNYPDIHWRSVPLEHLRLHPRVIPLPSTVDKLEHIEDVRNFRQESWQWDLLHRGRCTTSQAVAALGFLEPSTGAALGVPMAWRRGGGGAFARLREPALRTLDEMNAVLCDGKAMKDFSHPSPWSVSSNSSFVADYNYQYSEQENRTRINLARRLGTDENVARGIRMMWGNSQESTALLTALNYFSKTDPGLQLKEIGMCGAGLDVNMTSAQSSLLIGATPDGILCYSDGTIEALEVKNHCPFFSVRMPRKKGSKLSKRFFLGDRAFDSTGKSDGVFAHYVSQLQLEMLCLGPTCRSAVMVRQTATKGALILRMKRDDEWIEKMLYWLHKFHSEYVEKSIIPPTNFFWENKEDEEEQTRYRTFVQKTQELRDKMVERVAMVPNEEIQRADSISPLFLDD</sequence>